<name>A0A069QCV2_HOYLO</name>
<dbReference type="GO" id="GO:0009279">
    <property type="term" value="C:cell outer membrane"/>
    <property type="evidence" value="ECO:0007669"/>
    <property type="project" value="UniProtKB-SubCell"/>
</dbReference>
<organism evidence="2 3">
    <name type="scientific">Hoylesella loescheii DSM 19665 = JCM 12249 = ATCC 15930</name>
    <dbReference type="NCBI Taxonomy" id="1122985"/>
    <lineage>
        <taxon>Bacteria</taxon>
        <taxon>Pseudomonadati</taxon>
        <taxon>Bacteroidota</taxon>
        <taxon>Bacteroidia</taxon>
        <taxon>Bacteroidales</taxon>
        <taxon>Prevotellaceae</taxon>
        <taxon>Hoylesella</taxon>
    </lineage>
</organism>
<dbReference type="Proteomes" id="UP000027442">
    <property type="component" value="Unassembled WGS sequence"/>
</dbReference>
<evidence type="ECO:0000313" key="3">
    <source>
        <dbReference type="Proteomes" id="UP000027442"/>
    </source>
</evidence>
<feature type="chain" id="PRO_5001665092" description="RagB/SusD family nutrient uptake outer membrane protein" evidence="1">
    <location>
        <begin position="21"/>
        <end position="558"/>
    </location>
</feature>
<evidence type="ECO:0000256" key="1">
    <source>
        <dbReference type="SAM" id="SignalP"/>
    </source>
</evidence>
<accession>A0A069QCV2</accession>
<dbReference type="PATRIC" id="fig|1122985.7.peg.3360"/>
<evidence type="ECO:0008006" key="4">
    <source>
        <dbReference type="Google" id="ProtNLM"/>
    </source>
</evidence>
<keyword evidence="3" id="KW-1185">Reference proteome</keyword>
<sequence length="558" mass="63153">MKHIAIKLMAAFLACNVVSSCIEEVDPQSNIITGGQASDAPGAFDNFVDAITSNLVGQFLYRPNSTNVTDAGYPCFFLERDALGQDIAVVGKNNHYDSWYTVSERLGPGYAVCQMPWTYYSKWIKNCNIVVGLAGDNPDPSRRIGAGIAHAMRAMFYMDVARMYAAEPYSLNKKAETLPLVTEKTTQAETYNNPRKSNEDMWAFIISDLDKAEELLKGYVRKDILKPDVSVVYGLKARAYLETQDWANAEKYAKLAQENYTLMNEADYTSKDLGFNTPNGAWMFGVKYKEEDPNIRLNDADSSWGSVMINESLSGCGYASNYGGLMNIDRHLFETIPTTDWRRKVFIDFALDTLKEGKQIEALRTYAFQEDVAYAKQLKTSANAAQLNVGGIQVKFRTIGGVEGRANQHKGFAVWVPLMRVEEMKLIEIEAAGMQDQGRGITLLTEFAKTRDPNFVYGKHNEAYGNTSTSAFQNEVWWQRRVELWGEGFATFDVKRLNKGIIRSYPHTNHTAGYRWNTTTYPKWMNLYIIDTENRYNRACTNNDIPSHPSKDSQEYQF</sequence>
<dbReference type="HOGENOM" id="CLU_015553_3_2_10"/>
<dbReference type="AlphaFoldDB" id="A0A069QCV2"/>
<dbReference type="PROSITE" id="PS51257">
    <property type="entry name" value="PROKAR_LIPOPROTEIN"/>
    <property type="match status" value="1"/>
</dbReference>
<dbReference type="InterPro" id="IPR011990">
    <property type="entry name" value="TPR-like_helical_dom_sf"/>
</dbReference>
<reference evidence="2 3" key="1">
    <citation type="submission" date="2013-08" db="EMBL/GenBank/DDBJ databases">
        <authorList>
            <person name="Weinstock G."/>
            <person name="Sodergren E."/>
            <person name="Wylie T."/>
            <person name="Fulton L."/>
            <person name="Fulton R."/>
            <person name="Fronick C."/>
            <person name="O'Laughlin M."/>
            <person name="Godfrey J."/>
            <person name="Miner T."/>
            <person name="Herter B."/>
            <person name="Appelbaum E."/>
            <person name="Cordes M."/>
            <person name="Lek S."/>
            <person name="Wollam A."/>
            <person name="Pepin K.H."/>
            <person name="Palsikar V.B."/>
            <person name="Mitreva M."/>
            <person name="Wilson R.K."/>
        </authorList>
    </citation>
    <scope>NUCLEOTIDE SEQUENCE [LARGE SCALE GENOMIC DNA]</scope>
    <source>
        <strain evidence="2 3">ATCC 15930</strain>
    </source>
</reference>
<feature type="signal peptide" evidence="1">
    <location>
        <begin position="1"/>
        <end position="20"/>
    </location>
</feature>
<protein>
    <recommendedName>
        <fullName evidence="4">RagB/SusD family nutrient uptake outer membrane protein</fullName>
    </recommendedName>
</protein>
<gene>
    <name evidence="2" type="ORF">HMPREF1991_03243</name>
</gene>
<dbReference type="EMBL" id="JNGW01000143">
    <property type="protein sequence ID" value="KDR50698.1"/>
    <property type="molecule type" value="Genomic_DNA"/>
</dbReference>
<dbReference type="Gene3D" id="1.25.40.390">
    <property type="match status" value="1"/>
</dbReference>
<keyword evidence="1" id="KW-0732">Signal</keyword>
<dbReference type="SUPFAM" id="SSF48452">
    <property type="entry name" value="TPR-like"/>
    <property type="match status" value="1"/>
</dbReference>
<proteinExistence type="predicted"/>
<comment type="caution">
    <text evidence="2">The sequence shown here is derived from an EMBL/GenBank/DDBJ whole genome shotgun (WGS) entry which is preliminary data.</text>
</comment>
<dbReference type="RefSeq" id="WP_009235120.1">
    <property type="nucleotide sequence ID" value="NZ_KB899215.1"/>
</dbReference>
<evidence type="ECO:0000313" key="2">
    <source>
        <dbReference type="EMBL" id="KDR50698.1"/>
    </source>
</evidence>